<sequence length="317" mass="34245">MACTGKASTWRSSALMLLALCVSCDAFLSPLSLRPPTLPKRGGIADSARRATPVSKLRMGAEYDLLSGVDVVSVASGESMPVTKAWNKNGGKSLVVLLTHWGDLTCWEYAQKLRYSLPELQEKGVQVTLVGIGGQEAAKEFAESNGIPTTMLYTDSNAACAGALGLSPGFGRDTPQQPQANDASPYLRLLPMLLGVGSPGTLGRVIYGYFGDRSSNPKWIPEQLKRTQTGRFPYVDPATFDALGDGYLRPFELATVRLQNMISVLSRWEQLIPDNKDLIVQQGGTLVFDGEDCTYRYDDKGILVYAPLEEVLAAATA</sequence>
<name>A0A7S0TSY5_HEMAN</name>
<gene>
    <name evidence="2" type="ORF">HAND1043_LOCUS8758</name>
</gene>
<reference evidence="2" key="1">
    <citation type="submission" date="2021-01" db="EMBL/GenBank/DDBJ databases">
        <authorList>
            <person name="Corre E."/>
            <person name="Pelletier E."/>
            <person name="Niang G."/>
            <person name="Scheremetjew M."/>
            <person name="Finn R."/>
            <person name="Kale V."/>
            <person name="Holt S."/>
            <person name="Cochrane G."/>
            <person name="Meng A."/>
            <person name="Brown T."/>
            <person name="Cohen L."/>
        </authorList>
    </citation>
    <scope>NUCLEOTIDE SEQUENCE</scope>
    <source>
        <strain evidence="2">CCMP441</strain>
    </source>
</reference>
<proteinExistence type="predicted"/>
<dbReference type="PANTHER" id="PTHR28630">
    <property type="match status" value="1"/>
</dbReference>
<evidence type="ECO:0000313" key="2">
    <source>
        <dbReference type="EMBL" id="CAD8742264.1"/>
    </source>
</evidence>
<evidence type="ECO:0008006" key="3">
    <source>
        <dbReference type="Google" id="ProtNLM"/>
    </source>
</evidence>
<dbReference type="InterPro" id="IPR032801">
    <property type="entry name" value="PXL2A/B/C"/>
</dbReference>
<dbReference type="InterPro" id="IPR036249">
    <property type="entry name" value="Thioredoxin-like_sf"/>
</dbReference>
<dbReference type="Gene3D" id="3.40.30.10">
    <property type="entry name" value="Glutaredoxin"/>
    <property type="match status" value="1"/>
</dbReference>
<dbReference type="Pfam" id="PF13911">
    <property type="entry name" value="AhpC-TSA_2"/>
    <property type="match status" value="1"/>
</dbReference>
<dbReference type="AlphaFoldDB" id="A0A7S0TSY5"/>
<accession>A0A7S0TSY5</accession>
<feature type="signal peptide" evidence="1">
    <location>
        <begin position="1"/>
        <end position="26"/>
    </location>
</feature>
<organism evidence="2">
    <name type="scientific">Hemiselmis andersenii</name>
    <name type="common">Cryptophyte alga</name>
    <dbReference type="NCBI Taxonomy" id="464988"/>
    <lineage>
        <taxon>Eukaryota</taxon>
        <taxon>Cryptophyceae</taxon>
        <taxon>Cryptomonadales</taxon>
        <taxon>Hemiselmidaceae</taxon>
        <taxon>Hemiselmis</taxon>
    </lineage>
</organism>
<dbReference type="PANTHER" id="PTHR28630:SF3">
    <property type="entry name" value="PEROXIREDOXIN-LIKE 2C"/>
    <property type="match status" value="1"/>
</dbReference>
<evidence type="ECO:0000256" key="1">
    <source>
        <dbReference type="SAM" id="SignalP"/>
    </source>
</evidence>
<feature type="chain" id="PRO_5030555407" description="Thioredoxin domain-containing protein" evidence="1">
    <location>
        <begin position="27"/>
        <end position="317"/>
    </location>
</feature>
<keyword evidence="1" id="KW-0732">Signal</keyword>
<dbReference type="EMBL" id="HBFK01014401">
    <property type="protein sequence ID" value="CAD8742264.1"/>
    <property type="molecule type" value="Transcribed_RNA"/>
</dbReference>
<protein>
    <recommendedName>
        <fullName evidence="3">Thioredoxin domain-containing protein</fullName>
    </recommendedName>
</protein>
<dbReference type="SUPFAM" id="SSF52833">
    <property type="entry name" value="Thioredoxin-like"/>
    <property type="match status" value="1"/>
</dbReference>